<dbReference type="PANTHER" id="PTHR42988">
    <property type="entry name" value="PHOSPHOHYDROLASE"/>
    <property type="match status" value="1"/>
</dbReference>
<proteinExistence type="inferred from homology"/>
<evidence type="ECO:0000256" key="3">
    <source>
        <dbReference type="ARBA" id="ARBA00023004"/>
    </source>
</evidence>
<evidence type="ECO:0000313" key="7">
    <source>
        <dbReference type="Proteomes" id="UP000002943"/>
    </source>
</evidence>
<dbReference type="Proteomes" id="UP000002943">
    <property type="component" value="Unassembled WGS sequence"/>
</dbReference>
<dbReference type="RefSeq" id="WP_009602322.1">
    <property type="nucleotide sequence ID" value="NZ_AEIU01000088.1"/>
</dbReference>
<dbReference type="STRING" id="796620.VIBC2010_17290"/>
<accession>E3BMI2</accession>
<comment type="similarity">
    <text evidence="4">Belongs to the cyclic nucleotide phosphodiesterase class-III family.</text>
</comment>
<dbReference type="Gene3D" id="3.60.21.10">
    <property type="match status" value="1"/>
</dbReference>
<gene>
    <name evidence="6" type="ORF">VIBC2010_17290</name>
</gene>
<dbReference type="GO" id="GO:0046872">
    <property type="term" value="F:metal ion binding"/>
    <property type="evidence" value="ECO:0007669"/>
    <property type="project" value="UniProtKB-KW"/>
</dbReference>
<reference evidence="6 7" key="1">
    <citation type="journal article" date="2012" name="Int. J. Syst. Evol. Microbiol.">
        <title>Vibrio caribbeanicus sp. nov., isolated from the marine sponge Scleritoderma cyanea.</title>
        <authorList>
            <person name="Hoffmann M."/>
            <person name="Monday S.R."/>
            <person name="Allard M.W."/>
            <person name="Strain E.A."/>
            <person name="Whittaker P."/>
            <person name="Naum M."/>
            <person name="McCarthy P.J."/>
            <person name="Lopez J.V."/>
            <person name="Fischer M."/>
            <person name="Brown E.W."/>
        </authorList>
    </citation>
    <scope>NUCLEOTIDE SEQUENCE [LARGE SCALE GENOMIC DNA]</scope>
    <source>
        <strain evidence="6 7">ATCC BAA-2122</strain>
    </source>
</reference>
<keyword evidence="3" id="KW-0408">Iron</keyword>
<dbReference type="InterPro" id="IPR029052">
    <property type="entry name" value="Metallo-depent_PP-like"/>
</dbReference>
<sequence>MSIVFQISDCHLSDETSYYNFERALGEVSKDTAHAAVLLTGDLVCGPKPGDYTKLSRIIDKYIKDKPIYAIAGNHDDLVLMKKELRNSRIKVVKYCRIAGREIVFLDSSQKPMNSVHPLGSGRLDRLELSLLKKVARKRKKPIVVIHHPVIRVGSDWMKAICLENDDYTFSILKRFGVKDVICGHGHDHIVTTKEEVTQHMAPSTAYGFDHKISEYNRSALIGINKLTLFNGQVTSEIIRL</sequence>
<dbReference type="InterPro" id="IPR004843">
    <property type="entry name" value="Calcineurin-like_PHP"/>
</dbReference>
<evidence type="ECO:0000256" key="2">
    <source>
        <dbReference type="ARBA" id="ARBA00022801"/>
    </source>
</evidence>
<keyword evidence="2" id="KW-0378">Hydrolase</keyword>
<dbReference type="OrthoDB" id="9784378at2"/>
<name>E3BMI2_9VIBR</name>
<dbReference type="Pfam" id="PF00149">
    <property type="entry name" value="Metallophos"/>
    <property type="match status" value="1"/>
</dbReference>
<dbReference type="AlphaFoldDB" id="E3BMI2"/>
<organism evidence="6 7">
    <name type="scientific">Vibrio caribbeanicus ATCC BAA-2122</name>
    <dbReference type="NCBI Taxonomy" id="796620"/>
    <lineage>
        <taxon>Bacteria</taxon>
        <taxon>Pseudomonadati</taxon>
        <taxon>Pseudomonadota</taxon>
        <taxon>Gammaproteobacteria</taxon>
        <taxon>Vibrionales</taxon>
        <taxon>Vibrionaceae</taxon>
        <taxon>Vibrio</taxon>
    </lineage>
</organism>
<dbReference type="eggNOG" id="COG1409">
    <property type="taxonomic scope" value="Bacteria"/>
</dbReference>
<evidence type="ECO:0000256" key="1">
    <source>
        <dbReference type="ARBA" id="ARBA00022723"/>
    </source>
</evidence>
<dbReference type="PANTHER" id="PTHR42988:SF2">
    <property type="entry name" value="CYCLIC NUCLEOTIDE PHOSPHODIESTERASE CBUA0032-RELATED"/>
    <property type="match status" value="1"/>
</dbReference>
<comment type="caution">
    <text evidence="6">The sequence shown here is derived from an EMBL/GenBank/DDBJ whole genome shotgun (WGS) entry which is preliminary data.</text>
</comment>
<evidence type="ECO:0000313" key="6">
    <source>
        <dbReference type="EMBL" id="EFP95727.1"/>
    </source>
</evidence>
<keyword evidence="7" id="KW-1185">Reference proteome</keyword>
<dbReference type="InterPro" id="IPR050884">
    <property type="entry name" value="CNP_phosphodiesterase-III"/>
</dbReference>
<evidence type="ECO:0000259" key="5">
    <source>
        <dbReference type="Pfam" id="PF00149"/>
    </source>
</evidence>
<dbReference type="SUPFAM" id="SSF56300">
    <property type="entry name" value="Metallo-dependent phosphatases"/>
    <property type="match status" value="1"/>
</dbReference>
<keyword evidence="1" id="KW-0479">Metal-binding</keyword>
<evidence type="ECO:0000256" key="4">
    <source>
        <dbReference type="ARBA" id="ARBA00025742"/>
    </source>
</evidence>
<dbReference type="EMBL" id="AEIU01000088">
    <property type="protein sequence ID" value="EFP95727.1"/>
    <property type="molecule type" value="Genomic_DNA"/>
</dbReference>
<dbReference type="GO" id="GO:0016787">
    <property type="term" value="F:hydrolase activity"/>
    <property type="evidence" value="ECO:0007669"/>
    <property type="project" value="UniProtKB-KW"/>
</dbReference>
<feature type="domain" description="Calcineurin-like phosphoesterase" evidence="5">
    <location>
        <begin position="5"/>
        <end position="187"/>
    </location>
</feature>
<protein>
    <recommendedName>
        <fullName evidence="5">Calcineurin-like phosphoesterase domain-containing protein</fullName>
    </recommendedName>
</protein>